<comment type="caution">
    <text evidence="3">The sequence shown here is derived from an EMBL/GenBank/DDBJ whole genome shotgun (WGS) entry which is preliminary data.</text>
</comment>
<feature type="transmembrane region" description="Helical" evidence="2">
    <location>
        <begin position="235"/>
        <end position="258"/>
    </location>
</feature>
<name>A0A2G8SIN8_9APHY</name>
<dbReference type="STRING" id="1077348.A0A2G8SIN8"/>
<keyword evidence="2" id="KW-1133">Transmembrane helix</keyword>
<feature type="transmembrane region" description="Helical" evidence="2">
    <location>
        <begin position="270"/>
        <end position="288"/>
    </location>
</feature>
<feature type="transmembrane region" description="Helical" evidence="2">
    <location>
        <begin position="190"/>
        <end position="214"/>
    </location>
</feature>
<evidence type="ECO:0000313" key="4">
    <source>
        <dbReference type="Proteomes" id="UP000230002"/>
    </source>
</evidence>
<accession>A0A2G8SIN8</accession>
<feature type="transmembrane region" description="Helical" evidence="2">
    <location>
        <begin position="120"/>
        <end position="142"/>
    </location>
</feature>
<dbReference type="OrthoDB" id="3250682at2759"/>
<sequence length="392" mass="43154">MIDFITANLISGFLEFTLFGIFMVLSAASLVLLLRRYCMIYGTSRDSNQRTTPWWHNLPSKIWGLRRSPLVLANVLLILTVTAHFGFSAERLVRAMHIVNEGGGEQSVAFLMDLGERNQVARLILLMIAMFLGDVVITYRVWLVWSHNYWISIFPMLTVLGVIVAGSGLIWKFTFSHSDTGVFTATIGPWITATCVMTVCTNVYGTVVIAYRVWTSNRLLRKMGVLADGRNLLESIAIFVESAALWTFSVILYLVWYLTGSRLETIGSGTGPVVLGITLALITVRVGLGWDQETKFATPSRSMHWAGNATSSLSHDWSRRRRTDPGRPQAISLSMTRETSEEPDDGIEGELDYVADVGKASFDGLPQGSGDALVAPREACGGDESSQSGLAL</sequence>
<organism evidence="3 4">
    <name type="scientific">Ganoderma sinense ZZ0214-1</name>
    <dbReference type="NCBI Taxonomy" id="1077348"/>
    <lineage>
        <taxon>Eukaryota</taxon>
        <taxon>Fungi</taxon>
        <taxon>Dikarya</taxon>
        <taxon>Basidiomycota</taxon>
        <taxon>Agaricomycotina</taxon>
        <taxon>Agaricomycetes</taxon>
        <taxon>Polyporales</taxon>
        <taxon>Polyporaceae</taxon>
        <taxon>Ganoderma</taxon>
    </lineage>
</organism>
<proteinExistence type="predicted"/>
<dbReference type="Proteomes" id="UP000230002">
    <property type="component" value="Unassembled WGS sequence"/>
</dbReference>
<feature type="transmembrane region" description="Helical" evidence="2">
    <location>
        <begin position="12"/>
        <end position="34"/>
    </location>
</feature>
<evidence type="ECO:0000256" key="1">
    <source>
        <dbReference type="SAM" id="MobiDB-lite"/>
    </source>
</evidence>
<gene>
    <name evidence="3" type="ORF">GSI_04268</name>
</gene>
<dbReference type="AlphaFoldDB" id="A0A2G8SIN8"/>
<dbReference type="EMBL" id="AYKW01000007">
    <property type="protein sequence ID" value="PIL33645.1"/>
    <property type="molecule type" value="Genomic_DNA"/>
</dbReference>
<reference evidence="3 4" key="1">
    <citation type="journal article" date="2015" name="Sci. Rep.">
        <title>Chromosome-level genome map provides insights into diverse defense mechanisms in the medicinal fungus Ganoderma sinense.</title>
        <authorList>
            <person name="Zhu Y."/>
            <person name="Xu J."/>
            <person name="Sun C."/>
            <person name="Zhou S."/>
            <person name="Xu H."/>
            <person name="Nelson D.R."/>
            <person name="Qian J."/>
            <person name="Song J."/>
            <person name="Luo H."/>
            <person name="Xiang L."/>
            <person name="Li Y."/>
            <person name="Xu Z."/>
            <person name="Ji A."/>
            <person name="Wang L."/>
            <person name="Lu S."/>
            <person name="Hayward A."/>
            <person name="Sun W."/>
            <person name="Li X."/>
            <person name="Schwartz D.C."/>
            <person name="Wang Y."/>
            <person name="Chen S."/>
        </authorList>
    </citation>
    <scope>NUCLEOTIDE SEQUENCE [LARGE SCALE GENOMIC DNA]</scope>
    <source>
        <strain evidence="3 4">ZZ0214-1</strain>
    </source>
</reference>
<feature type="transmembrane region" description="Helical" evidence="2">
    <location>
        <begin position="149"/>
        <end position="170"/>
    </location>
</feature>
<keyword evidence="4" id="KW-1185">Reference proteome</keyword>
<evidence type="ECO:0000256" key="2">
    <source>
        <dbReference type="SAM" id="Phobius"/>
    </source>
</evidence>
<feature type="transmembrane region" description="Helical" evidence="2">
    <location>
        <begin position="70"/>
        <end position="87"/>
    </location>
</feature>
<feature type="region of interest" description="Disordered" evidence="1">
    <location>
        <begin position="365"/>
        <end position="392"/>
    </location>
</feature>
<protein>
    <submittedName>
        <fullName evidence="3">Uncharacterized protein</fullName>
    </submittedName>
</protein>
<evidence type="ECO:0000313" key="3">
    <source>
        <dbReference type="EMBL" id="PIL33645.1"/>
    </source>
</evidence>
<keyword evidence="2" id="KW-0472">Membrane</keyword>
<keyword evidence="2" id="KW-0812">Transmembrane</keyword>